<gene>
    <name evidence="2" type="ORF">TNIN_320501</name>
</gene>
<feature type="region of interest" description="Disordered" evidence="1">
    <location>
        <begin position="1"/>
        <end position="41"/>
    </location>
</feature>
<reference evidence="2" key="1">
    <citation type="submission" date="2020-08" db="EMBL/GenBank/DDBJ databases">
        <title>Multicomponent nature underlies the extraordinary mechanical properties of spider dragline silk.</title>
        <authorList>
            <person name="Kono N."/>
            <person name="Nakamura H."/>
            <person name="Mori M."/>
            <person name="Yoshida Y."/>
            <person name="Ohtoshi R."/>
            <person name="Malay A.D."/>
            <person name="Moran D.A.P."/>
            <person name="Tomita M."/>
            <person name="Numata K."/>
            <person name="Arakawa K."/>
        </authorList>
    </citation>
    <scope>NUCLEOTIDE SEQUENCE</scope>
</reference>
<comment type="caution">
    <text evidence="2">The sequence shown here is derived from an EMBL/GenBank/DDBJ whole genome shotgun (WGS) entry which is preliminary data.</text>
</comment>
<evidence type="ECO:0000313" key="2">
    <source>
        <dbReference type="EMBL" id="GFY63832.1"/>
    </source>
</evidence>
<keyword evidence="3" id="KW-1185">Reference proteome</keyword>
<feature type="region of interest" description="Disordered" evidence="1">
    <location>
        <begin position="76"/>
        <end position="203"/>
    </location>
</feature>
<accession>A0A8X7CGB9</accession>
<protein>
    <submittedName>
        <fullName evidence="2">Uncharacterized protein</fullName>
    </submittedName>
</protein>
<proteinExistence type="predicted"/>
<dbReference type="EMBL" id="BMAV01014950">
    <property type="protein sequence ID" value="GFY63832.1"/>
    <property type="molecule type" value="Genomic_DNA"/>
</dbReference>
<sequence>MKSTARGCRGGALVGTHAGGGPPGGCRARISSPAGGFLPTQRHAARNPAFGERRQHGGCPAPPRWSWGACAVQPGQTARGTGVWWASPKHGKRRRRGPRGANPSSGIGQRAATRRRVSSSSGPVAKGAIGAARGPNRHGGEGAPSGFPAGRKGGVPPRARGPVPAPAQRPQAAPFAAGLGDMASGHRSPPGPQGSPASRRRAGIHPARALRACTSGPQHRGYTVRAWTAPGSAPSAISTWPMPKAGAGGQLGLQPGRPGGEAKWWCRKGRPGHAEKGATAAPPD</sequence>
<dbReference type="AlphaFoldDB" id="A0A8X7CGB9"/>
<feature type="compositionally biased region" description="Gly residues" evidence="1">
    <location>
        <begin position="8"/>
        <end position="24"/>
    </location>
</feature>
<evidence type="ECO:0000313" key="3">
    <source>
        <dbReference type="Proteomes" id="UP000886998"/>
    </source>
</evidence>
<feature type="compositionally biased region" description="Low complexity" evidence="1">
    <location>
        <begin position="148"/>
        <end position="178"/>
    </location>
</feature>
<organism evidence="2 3">
    <name type="scientific">Trichonephila inaurata madagascariensis</name>
    <dbReference type="NCBI Taxonomy" id="2747483"/>
    <lineage>
        <taxon>Eukaryota</taxon>
        <taxon>Metazoa</taxon>
        <taxon>Ecdysozoa</taxon>
        <taxon>Arthropoda</taxon>
        <taxon>Chelicerata</taxon>
        <taxon>Arachnida</taxon>
        <taxon>Araneae</taxon>
        <taxon>Araneomorphae</taxon>
        <taxon>Entelegynae</taxon>
        <taxon>Araneoidea</taxon>
        <taxon>Nephilidae</taxon>
        <taxon>Trichonephila</taxon>
        <taxon>Trichonephila inaurata</taxon>
    </lineage>
</organism>
<evidence type="ECO:0000256" key="1">
    <source>
        <dbReference type="SAM" id="MobiDB-lite"/>
    </source>
</evidence>
<name>A0A8X7CGB9_9ARAC</name>
<dbReference type="Proteomes" id="UP000886998">
    <property type="component" value="Unassembled WGS sequence"/>
</dbReference>
<feature type="region of interest" description="Disordered" evidence="1">
    <location>
        <begin position="241"/>
        <end position="262"/>
    </location>
</feature>
<feature type="compositionally biased region" description="Basic residues" evidence="1">
    <location>
        <begin position="89"/>
        <end position="98"/>
    </location>
</feature>